<dbReference type="InterPro" id="IPR021869">
    <property type="entry name" value="RNase_Zc3h12_NYN"/>
</dbReference>
<dbReference type="GO" id="GO:0005634">
    <property type="term" value="C:nucleus"/>
    <property type="evidence" value="ECO:0007669"/>
    <property type="project" value="TreeGrafter"/>
</dbReference>
<dbReference type="Pfam" id="PF11977">
    <property type="entry name" value="RNase_Zc3h12a"/>
    <property type="match status" value="1"/>
</dbReference>
<dbReference type="GO" id="GO:0003729">
    <property type="term" value="F:mRNA binding"/>
    <property type="evidence" value="ECO:0007669"/>
    <property type="project" value="TreeGrafter"/>
</dbReference>
<sequence length="603" mass="66458">MSHETDLVISVPRSRINEFYCKYYNLVETFYCVTLSESKLCSANEKPDYVYFNVTFNLNPADGSFNPKELTGRIQKYVESSVGCAGERGEDSSYDSECEDESAHRAASRTPSDTLAAEFAEYVTLTPPQPNQAKIEFAMKLGYSERLARTAIQRLGPDPPCNELLAELIKLAAKQPPRALSPTPPAEPDPPPDRAPLRHIVIDGSNVAMSHGNKEVFSCRGIEICVEWFRARGHREITAFVPKWRKESARPNNPIVDRDALERLERDRVLVYTPSRLLGGKRLVCYDDRYILRLAAETDGIVVSNDNYRDLAVENPDFRKVVEERLLMYSFVNDRFMPPDDPLGRSGPTLDAFLRAPVSRAEPPPACPYGRKCTYGNKCKFHHPERAGRPQKSVAEKLSERAAKTLRSRDLHTVSLPPGGRPSDAKRQLARAQSAAPRLHDATLATHFDRAQLQVAGPPQLQVPGPALQVTGPAQLQVPGPSQPPPEVNPHRKLARQLTLNPACDPRLQPHALAARVASAPGAAGSGAGGAAAALAPLMSPCASDGALQHWDARRRMHYHLAGIFPEAQVAEAMAAYPEETDAQTMCAIILARYRPSEARVPH</sequence>
<feature type="region of interest" description="Disordered" evidence="11">
    <location>
        <begin position="404"/>
        <end position="427"/>
    </location>
</feature>
<feature type="region of interest" description="Disordered" evidence="11">
    <location>
        <begin position="85"/>
        <end position="110"/>
    </location>
</feature>
<evidence type="ECO:0000256" key="2">
    <source>
        <dbReference type="ARBA" id="ARBA00010922"/>
    </source>
</evidence>
<dbReference type="RefSeq" id="XP_035443880.1">
    <property type="nucleotide sequence ID" value="XM_035587987.2"/>
</dbReference>
<evidence type="ECO:0000256" key="6">
    <source>
        <dbReference type="ARBA" id="ARBA00022771"/>
    </source>
</evidence>
<feature type="domain" description="C3H1-type" evidence="12">
    <location>
        <begin position="361"/>
        <end position="386"/>
    </location>
</feature>
<keyword evidence="6 10" id="KW-0863">Zinc-finger</keyword>
<evidence type="ECO:0000256" key="11">
    <source>
        <dbReference type="SAM" id="MobiDB-lite"/>
    </source>
</evidence>
<proteinExistence type="inferred from homology"/>
<dbReference type="PROSITE" id="PS50103">
    <property type="entry name" value="ZF_C3H1"/>
    <property type="match status" value="1"/>
</dbReference>
<evidence type="ECO:0000313" key="14">
    <source>
        <dbReference type="RefSeq" id="XP_035443880.1"/>
    </source>
</evidence>
<dbReference type="InterPro" id="IPR000571">
    <property type="entry name" value="Znf_CCCH"/>
</dbReference>
<dbReference type="InterPro" id="IPR040546">
    <property type="entry name" value="Rege-1_UBA-like"/>
</dbReference>
<comment type="similarity">
    <text evidence="2">Belongs to the ZC3H12 family.</text>
</comment>
<evidence type="ECO:0000256" key="3">
    <source>
        <dbReference type="ARBA" id="ARBA00022722"/>
    </source>
</evidence>
<feature type="region of interest" description="Disordered" evidence="11">
    <location>
        <begin position="471"/>
        <end position="491"/>
    </location>
</feature>
<dbReference type="GO" id="GO:0016787">
    <property type="term" value="F:hydrolase activity"/>
    <property type="evidence" value="ECO:0007669"/>
    <property type="project" value="UniProtKB-KW"/>
</dbReference>
<dbReference type="GO" id="GO:0004521">
    <property type="term" value="F:RNA endonuclease activity"/>
    <property type="evidence" value="ECO:0007669"/>
    <property type="project" value="TreeGrafter"/>
</dbReference>
<organism evidence="13 14">
    <name type="scientific">Spodoptera frugiperda</name>
    <name type="common">Fall armyworm</name>
    <dbReference type="NCBI Taxonomy" id="7108"/>
    <lineage>
        <taxon>Eukaryota</taxon>
        <taxon>Metazoa</taxon>
        <taxon>Ecdysozoa</taxon>
        <taxon>Arthropoda</taxon>
        <taxon>Hexapoda</taxon>
        <taxon>Insecta</taxon>
        <taxon>Pterygota</taxon>
        <taxon>Neoptera</taxon>
        <taxon>Endopterygota</taxon>
        <taxon>Lepidoptera</taxon>
        <taxon>Glossata</taxon>
        <taxon>Ditrysia</taxon>
        <taxon>Noctuoidea</taxon>
        <taxon>Noctuidae</taxon>
        <taxon>Amphipyrinae</taxon>
        <taxon>Spodoptera</taxon>
    </lineage>
</organism>
<keyword evidence="7" id="KW-0378">Hydrolase</keyword>
<dbReference type="PANTHER" id="PTHR12876">
    <property type="entry name" value="N4BP1-RELATED"/>
    <property type="match status" value="1"/>
</dbReference>
<dbReference type="Gene3D" id="3.40.50.11980">
    <property type="match status" value="1"/>
</dbReference>
<keyword evidence="8 10" id="KW-0862">Zinc</keyword>
<accession>A0A9R0D860</accession>
<gene>
    <name evidence="14" type="primary">LOC118271781</name>
</gene>
<dbReference type="Proteomes" id="UP000829999">
    <property type="component" value="Chromosome 5"/>
</dbReference>
<evidence type="ECO:0000256" key="9">
    <source>
        <dbReference type="ARBA" id="ARBA00022842"/>
    </source>
</evidence>
<protein>
    <submittedName>
        <fullName evidence="14">Probable ribonuclease ZC3H12D isoform X1</fullName>
    </submittedName>
</protein>
<dbReference type="InterPro" id="IPR051101">
    <property type="entry name" value="ZC3H12/N4BP1_RNase_Reg"/>
</dbReference>
<evidence type="ECO:0000256" key="5">
    <source>
        <dbReference type="ARBA" id="ARBA00022759"/>
    </source>
</evidence>
<evidence type="ECO:0000256" key="8">
    <source>
        <dbReference type="ARBA" id="ARBA00022833"/>
    </source>
</evidence>
<evidence type="ECO:0000256" key="4">
    <source>
        <dbReference type="ARBA" id="ARBA00022723"/>
    </source>
</evidence>
<dbReference type="AlphaFoldDB" id="A0A9R0D860"/>
<evidence type="ECO:0000259" key="12">
    <source>
        <dbReference type="PROSITE" id="PS50103"/>
    </source>
</evidence>
<dbReference type="PANTHER" id="PTHR12876:SF35">
    <property type="entry name" value="LD08718P-RELATED"/>
    <property type="match status" value="1"/>
</dbReference>
<evidence type="ECO:0000256" key="7">
    <source>
        <dbReference type="ARBA" id="ARBA00022801"/>
    </source>
</evidence>
<feature type="zinc finger region" description="C3H1-type" evidence="10">
    <location>
        <begin position="361"/>
        <end position="386"/>
    </location>
</feature>
<dbReference type="FunFam" id="3.40.50.11980:FF:000001">
    <property type="entry name" value="ZC3H12A isoform 1"/>
    <property type="match status" value="1"/>
</dbReference>
<dbReference type="OrthoDB" id="392925at2759"/>
<keyword evidence="13" id="KW-1185">Reference proteome</keyword>
<dbReference type="InterPro" id="IPR040757">
    <property type="entry name" value="Regnase_1/ZC3H12_C"/>
</dbReference>
<keyword evidence="9" id="KW-0460">Magnesium</keyword>
<dbReference type="CTD" id="42394"/>
<dbReference type="GeneID" id="118271781"/>
<keyword evidence="3" id="KW-0540">Nuclease</keyword>
<dbReference type="Pfam" id="PF18039">
    <property type="entry name" value="UBA_6"/>
    <property type="match status" value="1"/>
</dbReference>
<dbReference type="CDD" id="cd18729">
    <property type="entry name" value="PIN_Zc3h12-like"/>
    <property type="match status" value="1"/>
</dbReference>
<evidence type="ECO:0000256" key="10">
    <source>
        <dbReference type="PROSITE-ProRule" id="PRU00723"/>
    </source>
</evidence>
<evidence type="ECO:0000313" key="13">
    <source>
        <dbReference type="Proteomes" id="UP000829999"/>
    </source>
</evidence>
<dbReference type="GO" id="GO:0036464">
    <property type="term" value="C:cytoplasmic ribonucleoprotein granule"/>
    <property type="evidence" value="ECO:0007669"/>
    <property type="project" value="TreeGrafter"/>
</dbReference>
<name>A0A9R0D860_SPOFR</name>
<evidence type="ECO:0000256" key="1">
    <source>
        <dbReference type="ARBA" id="ARBA00001946"/>
    </source>
</evidence>
<keyword evidence="5" id="KW-0255">Endonuclease</keyword>
<keyword evidence="4 10" id="KW-0479">Metal-binding</keyword>
<dbReference type="Pfam" id="PF18561">
    <property type="entry name" value="Regnase_1_C"/>
    <property type="match status" value="1"/>
</dbReference>
<dbReference type="GO" id="GO:0008270">
    <property type="term" value="F:zinc ion binding"/>
    <property type="evidence" value="ECO:0007669"/>
    <property type="project" value="UniProtKB-KW"/>
</dbReference>
<comment type="cofactor">
    <cofactor evidence="1">
        <name>Mg(2+)</name>
        <dbReference type="ChEBI" id="CHEBI:18420"/>
    </cofactor>
</comment>
<reference evidence="14" key="1">
    <citation type="submission" date="2025-08" db="UniProtKB">
        <authorList>
            <consortium name="RefSeq"/>
        </authorList>
    </citation>
    <scope>IDENTIFICATION</scope>
    <source>
        <tissue evidence="14">Whole larval tissue</tissue>
    </source>
</reference>